<evidence type="ECO:0000313" key="3">
    <source>
        <dbReference type="Proteomes" id="UP000436138"/>
    </source>
</evidence>
<dbReference type="EMBL" id="CP047020">
    <property type="protein sequence ID" value="QHA07598.1"/>
    <property type="molecule type" value="Genomic_DNA"/>
</dbReference>
<evidence type="ECO:0000313" key="2">
    <source>
        <dbReference type="EMBL" id="QHA07598.1"/>
    </source>
</evidence>
<dbReference type="AlphaFoldDB" id="A0A6I6N320"/>
<accession>A0A6I6N320</accession>
<sequence>MRTSPGAGMSTGVGMSTVMEIGIGVVLDAPVGPAADTDRFRGRRPGVTRGFPRPAERVGPRRHPGPHEP</sequence>
<feature type="region of interest" description="Disordered" evidence="1">
    <location>
        <begin position="28"/>
        <end position="69"/>
    </location>
</feature>
<dbReference type="RefSeq" id="WP_158926258.1">
    <property type="nucleotide sequence ID" value="NZ_CP047020.1"/>
</dbReference>
<reference evidence="2 3" key="1">
    <citation type="submission" date="2019-12" db="EMBL/GenBank/DDBJ databases">
        <title>Streptomyces sp. strain T44 isolated from rhizosphere soil of Broussonetia papyrifera.</title>
        <authorList>
            <person name="Mo P."/>
        </authorList>
    </citation>
    <scope>NUCLEOTIDE SEQUENCE [LARGE SCALE GENOMIC DNA]</scope>
    <source>
        <strain evidence="2 3">T44</strain>
    </source>
</reference>
<proteinExistence type="predicted"/>
<keyword evidence="3" id="KW-1185">Reference proteome</keyword>
<gene>
    <name evidence="2" type="ORF">GQF42_33635</name>
</gene>
<name>A0A6I6N320_9ACTN</name>
<evidence type="ECO:0000256" key="1">
    <source>
        <dbReference type="SAM" id="MobiDB-lite"/>
    </source>
</evidence>
<protein>
    <submittedName>
        <fullName evidence="2">Uncharacterized protein</fullName>
    </submittedName>
</protein>
<organism evidence="2 3">
    <name type="scientific">Streptomyces broussonetiae</name>
    <dbReference type="NCBI Taxonomy" id="2686304"/>
    <lineage>
        <taxon>Bacteria</taxon>
        <taxon>Bacillati</taxon>
        <taxon>Actinomycetota</taxon>
        <taxon>Actinomycetes</taxon>
        <taxon>Kitasatosporales</taxon>
        <taxon>Streptomycetaceae</taxon>
        <taxon>Streptomyces</taxon>
    </lineage>
</organism>
<dbReference type="Proteomes" id="UP000436138">
    <property type="component" value="Chromosome"/>
</dbReference>
<feature type="compositionally biased region" description="Basic and acidic residues" evidence="1">
    <location>
        <begin position="54"/>
        <end position="69"/>
    </location>
</feature>
<dbReference type="KEGG" id="sbro:GQF42_33635"/>